<feature type="binding site" evidence="4">
    <location>
        <position position="178"/>
    </location>
    <ligand>
        <name>substrate</name>
    </ligand>
</feature>
<dbReference type="GO" id="GO:0008784">
    <property type="term" value="F:alanine racemase activity"/>
    <property type="evidence" value="ECO:0007669"/>
    <property type="project" value="UniProtKB-EC"/>
</dbReference>
<keyword evidence="7" id="KW-1185">Reference proteome</keyword>
<gene>
    <name evidence="6" type="primary">alr</name>
    <name evidence="6" type="ORF">KZJ38_17760</name>
</gene>
<dbReference type="Gene3D" id="3.20.20.10">
    <property type="entry name" value="Alanine racemase"/>
    <property type="match status" value="1"/>
</dbReference>
<accession>A0ABX8UM81</accession>
<proteinExistence type="inferred from homology"/>
<comment type="function">
    <text evidence="4">Catalyzes the interconversion of L-alanine and D-alanine. May also act on other amino acids.</text>
</comment>
<dbReference type="PANTHER" id="PTHR30511">
    <property type="entry name" value="ALANINE RACEMASE"/>
    <property type="match status" value="1"/>
</dbReference>
<keyword evidence="2 4" id="KW-0663">Pyridoxal phosphate</keyword>
<dbReference type="InterPro" id="IPR011079">
    <property type="entry name" value="Ala_racemase_C"/>
</dbReference>
<dbReference type="PANTHER" id="PTHR30511:SF0">
    <property type="entry name" value="ALANINE RACEMASE, CATABOLIC-RELATED"/>
    <property type="match status" value="1"/>
</dbReference>
<feature type="active site" description="Proton acceptor; specific for D-alanine" evidence="4">
    <location>
        <position position="80"/>
    </location>
</feature>
<dbReference type="CDD" id="cd00430">
    <property type="entry name" value="PLPDE_III_AR"/>
    <property type="match status" value="1"/>
</dbReference>
<reference evidence="6 7" key="1">
    <citation type="submission" date="2021-07" db="EMBL/GenBank/DDBJ databases">
        <title>Paraburkholderia edwinii protects Aspergillus sp. from phenazines by acting as a toxin sponge.</title>
        <authorList>
            <person name="Dahlstrom K.M."/>
            <person name="Newman D.K."/>
        </authorList>
    </citation>
    <scope>NUCLEOTIDE SEQUENCE [LARGE SCALE GENOMIC DNA]</scope>
    <source>
        <strain evidence="6 7">Pe01</strain>
    </source>
</reference>
<evidence type="ECO:0000256" key="2">
    <source>
        <dbReference type="ARBA" id="ARBA00022898"/>
    </source>
</evidence>
<feature type="domain" description="Alanine racemase C-terminal" evidence="5">
    <location>
        <begin position="287"/>
        <end position="414"/>
    </location>
</feature>
<dbReference type="Pfam" id="PF01168">
    <property type="entry name" value="Ala_racemase_N"/>
    <property type="match status" value="1"/>
</dbReference>
<dbReference type="Pfam" id="PF00842">
    <property type="entry name" value="Ala_racemase_C"/>
    <property type="match status" value="1"/>
</dbReference>
<dbReference type="Proteomes" id="UP000826462">
    <property type="component" value="Chromosome 1"/>
</dbReference>
<dbReference type="Gene3D" id="2.40.37.10">
    <property type="entry name" value="Lyase, Ornithine Decarboxylase, Chain A, domain 1"/>
    <property type="match status" value="1"/>
</dbReference>
<evidence type="ECO:0000256" key="3">
    <source>
        <dbReference type="ARBA" id="ARBA00023235"/>
    </source>
</evidence>
<comment type="cofactor">
    <cofactor evidence="1 4">
        <name>pyridoxal 5'-phosphate</name>
        <dbReference type="ChEBI" id="CHEBI:597326"/>
    </cofactor>
</comment>
<evidence type="ECO:0000259" key="5">
    <source>
        <dbReference type="SMART" id="SM01005"/>
    </source>
</evidence>
<evidence type="ECO:0000313" key="7">
    <source>
        <dbReference type="Proteomes" id="UP000826462"/>
    </source>
</evidence>
<evidence type="ECO:0000313" key="6">
    <source>
        <dbReference type="EMBL" id="QYD68109.1"/>
    </source>
</evidence>
<dbReference type="HAMAP" id="MF_01201">
    <property type="entry name" value="Ala_racemase"/>
    <property type="match status" value="1"/>
</dbReference>
<dbReference type="InterPro" id="IPR009006">
    <property type="entry name" value="Ala_racemase/Decarboxylase_C"/>
</dbReference>
<protein>
    <recommendedName>
        <fullName evidence="4">Alanine racemase</fullName>
        <ecNumber evidence="4">5.1.1.1</ecNumber>
    </recommendedName>
</protein>
<sequence length="418" mass="44287">MHAQPRFSVCDSIALTNGTSSANGTKRTFGHRDHAPVDNDTAATAMQGLSVATIDLAAIAHNTALIAKAAGNARVMAVVKANGFGHGAAQVARTALAHGASWLGVTTQAEALQLRNEGIDAPMLMWLYAPGDDLANAVMANIDVSVASIPHLQCVANAAYRTGRAAAVHLKVDTGLSRSGALPGDWPVLVKAARQLEARGVLRIAGIWSHLGNAEDPSDPHHIEQARAYQRALEVAQQAGITPAMRHISNSAALFQVPELRFDLTRAGIALYGIEPVAGRRFGLRPAMTLKAQVILTKRVPAGTRVSYGFSYATPRETTLALVPLGFADGVMRCTWREASVAIGGVRYPIAGRIAMDQFVVDVGDARVRIGDTAILFGPGNDGEPTAADWAQWAQTNPHEVLTRVGARVARQYLRAPC</sequence>
<feature type="binding site" evidence="4">
    <location>
        <position position="356"/>
    </location>
    <ligand>
        <name>substrate</name>
    </ligand>
</feature>
<dbReference type="SMART" id="SM01005">
    <property type="entry name" value="Ala_racemase_C"/>
    <property type="match status" value="1"/>
</dbReference>
<evidence type="ECO:0000256" key="4">
    <source>
        <dbReference type="HAMAP-Rule" id="MF_01201"/>
    </source>
</evidence>
<dbReference type="EC" id="5.1.1.1" evidence="4"/>
<dbReference type="PRINTS" id="PR00992">
    <property type="entry name" value="ALARACEMASE"/>
</dbReference>
<dbReference type="SUPFAM" id="SSF50621">
    <property type="entry name" value="Alanine racemase C-terminal domain-like"/>
    <property type="match status" value="1"/>
</dbReference>
<name>A0ABX8UM81_9BURK</name>
<dbReference type="NCBIfam" id="TIGR00492">
    <property type="entry name" value="alr"/>
    <property type="match status" value="1"/>
</dbReference>
<dbReference type="InterPro" id="IPR000821">
    <property type="entry name" value="Ala_racemase"/>
</dbReference>
<organism evidence="6 7">
    <name type="scientific">Paraburkholderia edwinii</name>
    <dbReference type="NCBI Taxonomy" id="2861782"/>
    <lineage>
        <taxon>Bacteria</taxon>
        <taxon>Pseudomonadati</taxon>
        <taxon>Pseudomonadota</taxon>
        <taxon>Betaproteobacteria</taxon>
        <taxon>Burkholderiales</taxon>
        <taxon>Burkholderiaceae</taxon>
        <taxon>Paraburkholderia</taxon>
    </lineage>
</organism>
<dbReference type="EMBL" id="CP080095">
    <property type="protein sequence ID" value="QYD68109.1"/>
    <property type="molecule type" value="Genomic_DNA"/>
</dbReference>
<feature type="active site" description="Proton acceptor; specific for L-alanine" evidence="4">
    <location>
        <position position="308"/>
    </location>
</feature>
<feature type="modified residue" description="N6-(pyridoxal phosphate)lysine" evidence="4">
    <location>
        <position position="80"/>
    </location>
</feature>
<dbReference type="SUPFAM" id="SSF51419">
    <property type="entry name" value="PLP-binding barrel"/>
    <property type="match status" value="1"/>
</dbReference>
<evidence type="ECO:0000256" key="1">
    <source>
        <dbReference type="ARBA" id="ARBA00001933"/>
    </source>
</evidence>
<dbReference type="RefSeq" id="WP_219797502.1">
    <property type="nucleotide sequence ID" value="NZ_CP080095.1"/>
</dbReference>
<dbReference type="InterPro" id="IPR001608">
    <property type="entry name" value="Ala_racemase_N"/>
</dbReference>
<comment type="pathway">
    <text evidence="4">Amino-acid biosynthesis; D-alanine biosynthesis; D-alanine from L-alanine: step 1/1.</text>
</comment>
<dbReference type="InterPro" id="IPR029066">
    <property type="entry name" value="PLP-binding_barrel"/>
</dbReference>
<keyword evidence="3 4" id="KW-0413">Isomerase</keyword>
<comment type="catalytic activity">
    <reaction evidence="4">
        <text>L-alanine = D-alanine</text>
        <dbReference type="Rhea" id="RHEA:20249"/>
        <dbReference type="ChEBI" id="CHEBI:57416"/>
        <dbReference type="ChEBI" id="CHEBI:57972"/>
        <dbReference type="EC" id="5.1.1.1"/>
    </reaction>
</comment>
<comment type="similarity">
    <text evidence="4">Belongs to the alanine racemase family.</text>
</comment>